<sequence length="501" mass="54265">MVFSKEDSKDFRNSRKPTKIPRSVPDSVHPHIKMNTSTHTFISPVKSESNCPACRTPKTPTRAREISKSNGKGKDISRKAPFSKIPGSPGSTRSHASSSMLRTSPIAFALADKMSLSYRDAPSISSSDSGSTIREKIAEAMNTNQFATPDRDLPLSPQNKTRTITANMSSPLTNRGKGLPTTAISPPEPVVVKGAISQIKSPLLDSGPIASPAVPSPVHTSDASYNSSTHTPPKVSTVLSTPSAAHEVAESFPSRPIQKKTESTPLLPKRHRSSTGSSRHVVASSVPSEFYEYHTINSTIDLPFPFKKLPSSDSSGSRSGISGSKSTSSSRTSLKYIHRGFLHSVRPRVLGAYILFGGSIIWLVWMTSSRILSDKKGNPGRGHGGIGGHVPPYGMIIPTLTPSFPSHDIEEFMPVDKPYLTTGGVNDRQVLQNSDKSRLNPPSKPEPEESLWDTLCKVFVTLAWLFGVLLVFIFIRVLIENSFLFFFSAGEAADGGWTEKV</sequence>
<evidence type="ECO:0000313" key="3">
    <source>
        <dbReference type="EMBL" id="THV45774.1"/>
    </source>
</evidence>
<gene>
    <name evidence="3" type="ORF">BGAL_0452g00100</name>
</gene>
<comment type="caution">
    <text evidence="3">The sequence shown here is derived from an EMBL/GenBank/DDBJ whole genome shotgun (WGS) entry which is preliminary data.</text>
</comment>
<feature type="transmembrane region" description="Helical" evidence="2">
    <location>
        <begin position="458"/>
        <end position="479"/>
    </location>
</feature>
<keyword evidence="2" id="KW-0472">Membrane</keyword>
<feature type="compositionally biased region" description="Basic and acidic residues" evidence="1">
    <location>
        <begin position="62"/>
        <end position="78"/>
    </location>
</feature>
<accession>A0A4S8QY89</accession>
<evidence type="ECO:0000313" key="4">
    <source>
        <dbReference type="Proteomes" id="UP000308671"/>
    </source>
</evidence>
<feature type="region of interest" description="Disordered" evidence="1">
    <location>
        <begin position="207"/>
        <end position="279"/>
    </location>
</feature>
<evidence type="ECO:0000256" key="1">
    <source>
        <dbReference type="SAM" id="MobiDB-lite"/>
    </source>
</evidence>
<name>A0A4S8QY89_9HELO</name>
<organism evidence="3 4">
    <name type="scientific">Botrytis galanthina</name>
    <dbReference type="NCBI Taxonomy" id="278940"/>
    <lineage>
        <taxon>Eukaryota</taxon>
        <taxon>Fungi</taxon>
        <taxon>Dikarya</taxon>
        <taxon>Ascomycota</taxon>
        <taxon>Pezizomycotina</taxon>
        <taxon>Leotiomycetes</taxon>
        <taxon>Helotiales</taxon>
        <taxon>Sclerotiniaceae</taxon>
        <taxon>Botrytis</taxon>
    </lineage>
</organism>
<dbReference type="Proteomes" id="UP000308671">
    <property type="component" value="Unassembled WGS sequence"/>
</dbReference>
<keyword evidence="2" id="KW-1133">Transmembrane helix</keyword>
<proteinExistence type="predicted"/>
<dbReference type="OrthoDB" id="3554308at2759"/>
<feature type="compositionally biased region" description="Basic and acidic residues" evidence="1">
    <location>
        <begin position="1"/>
        <end position="13"/>
    </location>
</feature>
<evidence type="ECO:0000256" key="2">
    <source>
        <dbReference type="SAM" id="Phobius"/>
    </source>
</evidence>
<feature type="compositionally biased region" description="Polar residues" evidence="1">
    <location>
        <begin position="34"/>
        <end position="50"/>
    </location>
</feature>
<dbReference type="AlphaFoldDB" id="A0A4S8QY89"/>
<keyword evidence="2" id="KW-0812">Transmembrane</keyword>
<protein>
    <submittedName>
        <fullName evidence="3">Uncharacterized protein</fullName>
    </submittedName>
</protein>
<feature type="compositionally biased region" description="Polar residues" evidence="1">
    <location>
        <begin position="218"/>
        <end position="231"/>
    </location>
</feature>
<feature type="compositionally biased region" description="Polar residues" evidence="1">
    <location>
        <begin position="89"/>
        <end position="99"/>
    </location>
</feature>
<feature type="transmembrane region" description="Helical" evidence="2">
    <location>
        <begin position="349"/>
        <end position="366"/>
    </location>
</feature>
<dbReference type="EMBL" id="PQXL01000451">
    <property type="protein sequence ID" value="THV45774.1"/>
    <property type="molecule type" value="Genomic_DNA"/>
</dbReference>
<feature type="region of interest" description="Disordered" evidence="1">
    <location>
        <begin position="1"/>
        <end position="99"/>
    </location>
</feature>
<keyword evidence="4" id="KW-1185">Reference proteome</keyword>
<reference evidence="3 4" key="1">
    <citation type="submission" date="2017-12" db="EMBL/GenBank/DDBJ databases">
        <title>Comparative genomics of Botrytis spp.</title>
        <authorList>
            <person name="Valero-Jimenez C.A."/>
            <person name="Tapia P."/>
            <person name="Veloso J."/>
            <person name="Silva-Moreno E."/>
            <person name="Staats M."/>
            <person name="Valdes J.H."/>
            <person name="Van Kan J.A.L."/>
        </authorList>
    </citation>
    <scope>NUCLEOTIDE SEQUENCE [LARGE SCALE GENOMIC DNA]</scope>
    <source>
        <strain evidence="3 4">MUCL435</strain>
    </source>
</reference>